<comment type="similarity">
    <text evidence="1">Belongs to the polysaccharide lyase 8 family.</text>
</comment>
<dbReference type="Pfam" id="PF02278">
    <property type="entry name" value="Lyase_8"/>
    <property type="match status" value="1"/>
</dbReference>
<keyword evidence="8" id="KW-1185">Reference proteome</keyword>
<dbReference type="Gene3D" id="2.70.98.10">
    <property type="match status" value="1"/>
</dbReference>
<dbReference type="InterPro" id="IPR015177">
    <property type="entry name" value="Lyase_catalyt"/>
</dbReference>
<dbReference type="SUPFAM" id="SSF49863">
    <property type="entry name" value="Hyaluronate lyase-like, C-terminal domain"/>
    <property type="match status" value="1"/>
</dbReference>
<keyword evidence="2 7" id="KW-0456">Lyase</keyword>
<dbReference type="PIRSF" id="PIRSF034515">
    <property type="entry name" value="Chondroitinase"/>
    <property type="match status" value="1"/>
</dbReference>
<accession>A0ABS2NHE6</accession>
<dbReference type="Gene3D" id="2.60.120.430">
    <property type="entry name" value="Galactose-binding lectin"/>
    <property type="match status" value="1"/>
</dbReference>
<dbReference type="InterPro" id="IPR015176">
    <property type="entry name" value="Lyase_N"/>
</dbReference>
<dbReference type="InterPro" id="IPR004103">
    <property type="entry name" value="Lyase_8_C"/>
</dbReference>
<dbReference type="EMBL" id="JAFBDZ010000004">
    <property type="protein sequence ID" value="MBM7587296.1"/>
    <property type="molecule type" value="Genomic_DNA"/>
</dbReference>
<dbReference type="Proteomes" id="UP001646157">
    <property type="component" value="Unassembled WGS sequence"/>
</dbReference>
<dbReference type="InterPro" id="IPR003159">
    <property type="entry name" value="Lyase_8_central_dom"/>
</dbReference>
<feature type="domain" description="Lyase N-terminal" evidence="5">
    <location>
        <begin position="88"/>
        <end position="248"/>
    </location>
</feature>
<evidence type="ECO:0000259" key="6">
    <source>
        <dbReference type="Pfam" id="PF09093"/>
    </source>
</evidence>
<gene>
    <name evidence="7" type="ORF">JOC86_003869</name>
</gene>
<evidence type="ECO:0000256" key="1">
    <source>
        <dbReference type="ARBA" id="ARBA00006699"/>
    </source>
</evidence>
<sequence>MNNFRVKKDKDPVTRSKTTPIHLKSYGKKLMALSLTASLTVPMSIAMPDALASDRSYLGESVETNEENVADRAQSLEQDALAQGIPLFMFENGVPKTFKAKNGGNIEVDNRHYKDGRHSLKWNYEKGSKLEVKEKIKFKPFVPNNSDQSIETFVVWVYNEEPKEGTVTFQFGRGNKADSWFEMNLNFSGWRTAWVSFERDMEGTPHPAMNRMSIIAPESGSGTLYFDSMMLSTPLDPRHHTPDSQVPFVNPNIMKSANAHWLGLLHFSRLTPPEPQSEVTEADLSAIKKIEDTFTELVFKKRTVTDSLLADIRSRYAEFGIEREGEVIRGSSLFMPHFDQVPASMKEAFKELSNTIDLRDYTDFMQLVADTYLSTDDEGFRNELKSMYINLSDHLADQGWDYGSGQGTMHHLGYNIRGLYSSAFLMRDVLREAGILERTQETLFWLSGAGRMYTPKEEVMGNIDILNTTLNGMLSSILVQENTVEKVRDMKSFTSWLSQGLRPAKGLEPAFKKDGSAYHHANHYPAYAKDAFKGVTPIVYVLSGTPYRIAKDAHETLKKALLSMRLYSNKTQWLISISGRHPDGKGALVLPPYRYMALAGSPDGEEEIDREVAAAYIRLAETEDATVRRFKAIGIEAEPDPNGFWSMNYANLGLHRRDNWLVGVKGYSRYLWGNETYQNANLYGRYMSYGQMQIMGYDNHKDSGYVHDGWDWNRWPGTTTIHLPFDQLKSDVRNVDRFSGIEEMLISDETYSGSLSVEGKNGMFAMKLHEHPKYDETHRARKSYFFFENRIVALGSNIENEDSEHSTETTLFQNHMPKETDPIWMSNEGAITEFPYTDREELTEDAWVIDNKGNGFFVPEGQTIAMSRSLQYSKHQKNGSDTSGKFATAWIDHGKAPKDGTYQYAVLVKTNAEQMKVFSQSMADEDQSPYTVLQQDRMAHIVKDRATGITGYTLFEANDAINQGIVQSVDTPSMVMTRKNGSDLILSVVDPDLRLYEGIEEDQYDENGVQKEVSIYSRTWRHSESIMRPMKLTIKGEWKLTSTDERVRILSSENGRTVLEFDCKDAEPMEIALEPK</sequence>
<dbReference type="Gene3D" id="2.60.220.10">
    <property type="entry name" value="Polysaccharide lyase family 8-like, C-terminal"/>
    <property type="match status" value="1"/>
</dbReference>
<dbReference type="SUPFAM" id="SSF49785">
    <property type="entry name" value="Galactose-binding domain-like"/>
    <property type="match status" value="1"/>
</dbReference>
<dbReference type="PANTHER" id="PTHR37322:SF3">
    <property type="entry name" value="CHONDROITIN SULFATE ABC EXOLYASE"/>
    <property type="match status" value="1"/>
</dbReference>
<dbReference type="Pfam" id="PF09093">
    <property type="entry name" value="Lyase_catalyt"/>
    <property type="match status" value="1"/>
</dbReference>
<dbReference type="InterPro" id="IPR014718">
    <property type="entry name" value="GH-type_carb-bd"/>
</dbReference>
<dbReference type="GO" id="GO:0034001">
    <property type="term" value="F:chondroitin-sulfate-ABC exolyase activity"/>
    <property type="evidence" value="ECO:0007669"/>
    <property type="project" value="UniProtKB-EC"/>
</dbReference>
<dbReference type="EC" id="4.2.2.21" evidence="7"/>
<evidence type="ECO:0000259" key="4">
    <source>
        <dbReference type="Pfam" id="PF02884"/>
    </source>
</evidence>
<evidence type="ECO:0000313" key="8">
    <source>
        <dbReference type="Proteomes" id="UP001646157"/>
    </source>
</evidence>
<proteinExistence type="inferred from homology"/>
<reference evidence="7 8" key="1">
    <citation type="submission" date="2021-01" db="EMBL/GenBank/DDBJ databases">
        <title>Genomic Encyclopedia of Type Strains, Phase IV (KMG-IV): sequencing the most valuable type-strain genomes for metagenomic binning, comparative biology and taxonomic classification.</title>
        <authorList>
            <person name="Goeker M."/>
        </authorList>
    </citation>
    <scope>NUCLEOTIDE SEQUENCE [LARGE SCALE GENOMIC DNA]</scope>
    <source>
        <strain evidence="7 8">DSM 24834</strain>
    </source>
</reference>
<dbReference type="SUPFAM" id="SSF74650">
    <property type="entry name" value="Galactose mutarotase-like"/>
    <property type="match status" value="1"/>
</dbReference>
<dbReference type="InterPro" id="IPR024200">
    <property type="entry name" value="Chondroitinase_ABC_I"/>
</dbReference>
<dbReference type="Gene3D" id="1.50.10.100">
    <property type="entry name" value="Chondroitin AC/alginate lyase"/>
    <property type="match status" value="1"/>
</dbReference>
<dbReference type="Pfam" id="PF02884">
    <property type="entry name" value="Lyase_8_C"/>
    <property type="match status" value="1"/>
</dbReference>
<dbReference type="PANTHER" id="PTHR37322">
    <property type="match status" value="1"/>
</dbReference>
<dbReference type="Pfam" id="PF09092">
    <property type="entry name" value="Lyase_N"/>
    <property type="match status" value="1"/>
</dbReference>
<dbReference type="SUPFAM" id="SSF48230">
    <property type="entry name" value="Chondroitin AC/alginate lyase"/>
    <property type="match status" value="1"/>
</dbReference>
<dbReference type="GO" id="GO:0034000">
    <property type="term" value="F:chondroitin-sulfate-ABC endolyase activity"/>
    <property type="evidence" value="ECO:0007669"/>
    <property type="project" value="UniProtKB-EC"/>
</dbReference>
<feature type="domain" description="Lyase catalytic" evidence="6">
    <location>
        <begin position="277"/>
        <end position="624"/>
    </location>
</feature>
<evidence type="ECO:0000256" key="2">
    <source>
        <dbReference type="ARBA" id="ARBA00023239"/>
    </source>
</evidence>
<dbReference type="InterPro" id="IPR011071">
    <property type="entry name" value="Lyase_8-like_C"/>
</dbReference>
<comment type="caution">
    <text evidence="7">The sequence shown here is derived from an EMBL/GenBank/DDBJ whole genome shotgun (WGS) entry which is preliminary data.</text>
</comment>
<evidence type="ECO:0000313" key="7">
    <source>
        <dbReference type="EMBL" id="MBM7587296.1"/>
    </source>
</evidence>
<dbReference type="InterPro" id="IPR011013">
    <property type="entry name" value="Gal_mutarotase_sf_dom"/>
</dbReference>
<dbReference type="InterPro" id="IPR008929">
    <property type="entry name" value="Chondroitin_lyas"/>
</dbReference>
<name>A0ABS2NHE6_9BACI</name>
<dbReference type="RefSeq" id="WP_205174488.1">
    <property type="nucleotide sequence ID" value="NZ_JAFBDZ010000004.1"/>
</dbReference>
<evidence type="ECO:0000259" key="5">
    <source>
        <dbReference type="Pfam" id="PF09092"/>
    </source>
</evidence>
<dbReference type="EC" id="4.2.2.20" evidence="7"/>
<dbReference type="InterPro" id="IPR039174">
    <property type="entry name" value="Chondroitin_ABC_lyase"/>
</dbReference>
<protein>
    <submittedName>
        <fullName evidence="7">Chondroitin-sulfate-ABC endolyase/exolyase</fullName>
        <ecNumber evidence="7">4.2.2.20</ecNumber>
        <ecNumber evidence="7">4.2.2.21</ecNumber>
    </submittedName>
</protein>
<organism evidence="7 8">
    <name type="scientific">Rossellomorea pakistanensis</name>
    <dbReference type="NCBI Taxonomy" id="992288"/>
    <lineage>
        <taxon>Bacteria</taxon>
        <taxon>Bacillati</taxon>
        <taxon>Bacillota</taxon>
        <taxon>Bacilli</taxon>
        <taxon>Bacillales</taxon>
        <taxon>Bacillaceae</taxon>
        <taxon>Rossellomorea</taxon>
    </lineage>
</organism>
<feature type="domain" description="Polysaccharide lyase family 8 C-terminal" evidence="4">
    <location>
        <begin position="931"/>
        <end position="991"/>
    </location>
</feature>
<dbReference type="InterPro" id="IPR008979">
    <property type="entry name" value="Galactose-bd-like_sf"/>
</dbReference>
<evidence type="ECO:0000259" key="3">
    <source>
        <dbReference type="Pfam" id="PF02278"/>
    </source>
</evidence>
<feature type="domain" description="Polysaccharide lyase family 8 central" evidence="3">
    <location>
        <begin position="644"/>
        <end position="909"/>
    </location>
</feature>